<proteinExistence type="predicted"/>
<dbReference type="Pfam" id="PF13817">
    <property type="entry name" value="DDE_Tnp_IS66_C"/>
    <property type="match status" value="1"/>
</dbReference>
<dbReference type="InterPro" id="IPR052344">
    <property type="entry name" value="Transposase-related"/>
</dbReference>
<accession>A0A7X2XW29</accession>
<evidence type="ECO:0000313" key="5">
    <source>
        <dbReference type="Proteomes" id="UP000466388"/>
    </source>
</evidence>
<dbReference type="RefSeq" id="WP_155431953.1">
    <property type="nucleotide sequence ID" value="NZ_WNJO01000009.1"/>
</dbReference>
<evidence type="ECO:0000259" key="2">
    <source>
        <dbReference type="Pfam" id="PF03050"/>
    </source>
</evidence>
<feature type="domain" description="Transposase IS66 C-terminal" evidence="3">
    <location>
        <begin position="424"/>
        <end position="465"/>
    </location>
</feature>
<dbReference type="Proteomes" id="UP000466388">
    <property type="component" value="Unassembled WGS sequence"/>
</dbReference>
<feature type="compositionally biased region" description="Polar residues" evidence="1">
    <location>
        <begin position="33"/>
        <end position="44"/>
    </location>
</feature>
<dbReference type="PANTHER" id="PTHR33678">
    <property type="entry name" value="BLL1576 PROTEIN"/>
    <property type="match status" value="1"/>
</dbReference>
<organism evidence="4 5">
    <name type="scientific">Secundilactobacillus folii</name>
    <dbReference type="NCBI Taxonomy" id="2678357"/>
    <lineage>
        <taxon>Bacteria</taxon>
        <taxon>Bacillati</taxon>
        <taxon>Bacillota</taxon>
        <taxon>Bacilli</taxon>
        <taxon>Lactobacillales</taxon>
        <taxon>Lactobacillaceae</taxon>
        <taxon>Secundilactobacillus</taxon>
    </lineage>
</organism>
<gene>
    <name evidence="4" type="ORF">GM612_08500</name>
</gene>
<reference evidence="4 5" key="1">
    <citation type="submission" date="2019-11" db="EMBL/GenBank/DDBJ databases">
        <title>Lactobacillus sp. nov. CRM56-3, isolated from fermented tea leaves.</title>
        <authorList>
            <person name="Phuengjayaem S."/>
            <person name="Tanasupawat S."/>
        </authorList>
    </citation>
    <scope>NUCLEOTIDE SEQUENCE [LARGE SCALE GENOMIC DNA]</scope>
    <source>
        <strain evidence="4 5">CRM56-3</strain>
    </source>
</reference>
<evidence type="ECO:0000259" key="3">
    <source>
        <dbReference type="Pfam" id="PF13817"/>
    </source>
</evidence>
<protein>
    <submittedName>
        <fullName evidence="4">IS66 family transposase</fullName>
    </submittedName>
</protein>
<dbReference type="InterPro" id="IPR039552">
    <property type="entry name" value="IS66_C"/>
</dbReference>
<keyword evidence="5" id="KW-1185">Reference proteome</keyword>
<dbReference type="PANTHER" id="PTHR33678:SF1">
    <property type="entry name" value="BLL1576 PROTEIN"/>
    <property type="match status" value="1"/>
</dbReference>
<dbReference type="NCBIfam" id="NF033517">
    <property type="entry name" value="transpos_IS66"/>
    <property type="match status" value="1"/>
</dbReference>
<dbReference type="Pfam" id="PF03050">
    <property type="entry name" value="DDE_Tnp_IS66"/>
    <property type="match status" value="1"/>
</dbReference>
<dbReference type="AlphaFoldDB" id="A0A7X2XW29"/>
<feature type="region of interest" description="Disordered" evidence="1">
    <location>
        <begin position="1"/>
        <end position="49"/>
    </location>
</feature>
<evidence type="ECO:0000256" key="1">
    <source>
        <dbReference type="SAM" id="MobiDB-lite"/>
    </source>
</evidence>
<dbReference type="InterPro" id="IPR004291">
    <property type="entry name" value="Transposase_IS66_central"/>
</dbReference>
<name>A0A7X2XW29_9LACO</name>
<dbReference type="EMBL" id="WNJO01000009">
    <property type="protein sequence ID" value="MTV82683.1"/>
    <property type="molecule type" value="Genomic_DNA"/>
</dbReference>
<sequence>MTRKLYGHQSEKLGDPNQTSLFKDDPFMKPEQTGEQSEVPTSVGTIERRPRRKRVEVNTANLPHKEVVIDKPDQHCEYGHELVRVGKQFKHQQLISIPAHHYVEDIYEATYKCVDCEQLDGDSHFYHGHAPQSLLAHSLASPSMVTEIAYFKYELGVPLYRQRNYWQHQGIDISDQCMANWMIKGVEIIKPVYQLLHERLMAQQFLQGDETPYQVLREPGKAATSKSYIWLARTIRQVEHQMVFYYYSASRAGAVAQKLYRNFTGVLQCDGYQGYNRVADSVIRSGCWAHVRRKFFDEAHVDPHHFKTSKGLTLITEMFNWERQWQGLPSTERLQLHRSKLKPLIEAFWAWCESTDLYANSRLRKAIAYALGQRTALNQVLNFGELDFTNNASERNVKSYVIGRKNWLFSTNPKGAEANAIWMTLIQSAKANGVKPRDYMEYLLKTVSQLPTFAKEAQLEACLPWNYEPEPL</sequence>
<comment type="caution">
    <text evidence="4">The sequence shown here is derived from an EMBL/GenBank/DDBJ whole genome shotgun (WGS) entry which is preliminary data.</text>
</comment>
<feature type="domain" description="Transposase IS66 central" evidence="2">
    <location>
        <begin position="137"/>
        <end position="417"/>
    </location>
</feature>
<evidence type="ECO:0000313" key="4">
    <source>
        <dbReference type="EMBL" id="MTV82683.1"/>
    </source>
</evidence>